<evidence type="ECO:0000256" key="1">
    <source>
        <dbReference type="SAM" id="MobiDB-lite"/>
    </source>
</evidence>
<comment type="caution">
    <text evidence="2">The sequence shown here is derived from an EMBL/GenBank/DDBJ whole genome shotgun (WGS) entry which is preliminary data.</text>
</comment>
<keyword evidence="3" id="KW-1185">Reference proteome</keyword>
<feature type="compositionally biased region" description="Low complexity" evidence="1">
    <location>
        <begin position="25"/>
        <end position="34"/>
    </location>
</feature>
<sequence length="74" mass="7719">MINLTHDCNLGDGKGDDSWDCQRVRGNSRGRSGSPSITSSVGTKLVPSANINRSGGAAVAPSPQPTKVREPRIS</sequence>
<reference evidence="2 3" key="1">
    <citation type="submission" date="2019-05" db="EMBL/GenBank/DDBJ databases">
        <title>Another draft genome of Portunus trituberculatus and its Hox gene families provides insights of decapod evolution.</title>
        <authorList>
            <person name="Jeong J.-H."/>
            <person name="Song I."/>
            <person name="Kim S."/>
            <person name="Choi T."/>
            <person name="Kim D."/>
            <person name="Ryu S."/>
            <person name="Kim W."/>
        </authorList>
    </citation>
    <scope>NUCLEOTIDE SEQUENCE [LARGE SCALE GENOMIC DNA]</scope>
    <source>
        <tissue evidence="2">Muscle</tissue>
    </source>
</reference>
<protein>
    <submittedName>
        <fullName evidence="2">Uncharacterized protein</fullName>
    </submittedName>
</protein>
<evidence type="ECO:0000313" key="2">
    <source>
        <dbReference type="EMBL" id="MPC63943.1"/>
    </source>
</evidence>
<feature type="compositionally biased region" description="Basic and acidic residues" evidence="1">
    <location>
        <begin position="13"/>
        <end position="23"/>
    </location>
</feature>
<gene>
    <name evidence="2" type="ORF">E2C01_058051</name>
</gene>
<dbReference type="AlphaFoldDB" id="A0A5B7H1M2"/>
<name>A0A5B7H1M2_PORTR</name>
<feature type="region of interest" description="Disordered" evidence="1">
    <location>
        <begin position="1"/>
        <end position="74"/>
    </location>
</feature>
<evidence type="ECO:0000313" key="3">
    <source>
        <dbReference type="Proteomes" id="UP000324222"/>
    </source>
</evidence>
<accession>A0A5B7H1M2</accession>
<dbReference type="EMBL" id="VSRR010021444">
    <property type="protein sequence ID" value="MPC63943.1"/>
    <property type="molecule type" value="Genomic_DNA"/>
</dbReference>
<proteinExistence type="predicted"/>
<dbReference type="Proteomes" id="UP000324222">
    <property type="component" value="Unassembled WGS sequence"/>
</dbReference>
<organism evidence="2 3">
    <name type="scientific">Portunus trituberculatus</name>
    <name type="common">Swimming crab</name>
    <name type="synonym">Neptunus trituberculatus</name>
    <dbReference type="NCBI Taxonomy" id="210409"/>
    <lineage>
        <taxon>Eukaryota</taxon>
        <taxon>Metazoa</taxon>
        <taxon>Ecdysozoa</taxon>
        <taxon>Arthropoda</taxon>
        <taxon>Crustacea</taxon>
        <taxon>Multicrustacea</taxon>
        <taxon>Malacostraca</taxon>
        <taxon>Eumalacostraca</taxon>
        <taxon>Eucarida</taxon>
        <taxon>Decapoda</taxon>
        <taxon>Pleocyemata</taxon>
        <taxon>Brachyura</taxon>
        <taxon>Eubrachyura</taxon>
        <taxon>Portunoidea</taxon>
        <taxon>Portunidae</taxon>
        <taxon>Portuninae</taxon>
        <taxon>Portunus</taxon>
    </lineage>
</organism>